<dbReference type="EMBL" id="JYDT01000032">
    <property type="protein sequence ID" value="KRY89404.1"/>
    <property type="molecule type" value="Genomic_DNA"/>
</dbReference>
<dbReference type="Proteomes" id="UP000054826">
    <property type="component" value="Unassembled WGS sequence"/>
</dbReference>
<comment type="caution">
    <text evidence="3">The sequence shown here is derived from an EMBL/GenBank/DDBJ whole genome shotgun (WGS) entry which is preliminary data.</text>
</comment>
<keyword evidence="1" id="KW-0472">Membrane</keyword>
<evidence type="ECO:0000313" key="2">
    <source>
        <dbReference type="EMBL" id="KRY89404.1"/>
    </source>
</evidence>
<accession>A0A0V1JM41</accession>
<gene>
    <name evidence="3" type="ORF">T4C_1812</name>
    <name evidence="2" type="ORF">T4D_2357</name>
</gene>
<evidence type="ECO:0000313" key="3">
    <source>
        <dbReference type="EMBL" id="KRZ35988.1"/>
    </source>
</evidence>
<dbReference type="AlphaFoldDB" id="A0A0V1JM41"/>
<proteinExistence type="predicted"/>
<organism evidence="3 4">
    <name type="scientific">Trichinella pseudospiralis</name>
    <name type="common">Parasitic roundworm</name>
    <dbReference type="NCBI Taxonomy" id="6337"/>
    <lineage>
        <taxon>Eukaryota</taxon>
        <taxon>Metazoa</taxon>
        <taxon>Ecdysozoa</taxon>
        <taxon>Nematoda</taxon>
        <taxon>Enoplea</taxon>
        <taxon>Dorylaimia</taxon>
        <taxon>Trichinellida</taxon>
        <taxon>Trichinellidae</taxon>
        <taxon>Trichinella</taxon>
    </lineage>
</organism>
<dbReference type="EMBL" id="JYDV01000081">
    <property type="protein sequence ID" value="KRZ35988.1"/>
    <property type="molecule type" value="Genomic_DNA"/>
</dbReference>
<dbReference type="Proteomes" id="UP000054995">
    <property type="component" value="Unassembled WGS sequence"/>
</dbReference>
<keyword evidence="1" id="KW-0812">Transmembrane</keyword>
<protein>
    <submittedName>
        <fullName evidence="3">Uncharacterized protein</fullName>
    </submittedName>
</protein>
<evidence type="ECO:0000256" key="1">
    <source>
        <dbReference type="SAM" id="Phobius"/>
    </source>
</evidence>
<sequence>LHRQLFVKICFSITETENMEEVPVYTGDVPPNGKLIRYPTSFFTPGQEFRRFFRTSVRHFDLWPMVGVISGFVAGTIFIVTYNLTKFEVWVDRSKKIPPWDWSRTRDHYMSLPTRLMKKQYLYDNFNKCGGQILKLEDELLELREKYLAEHSK</sequence>
<evidence type="ECO:0000313" key="5">
    <source>
        <dbReference type="Proteomes" id="UP000054995"/>
    </source>
</evidence>
<name>A0A0V1JM41_TRIPS</name>
<feature type="non-terminal residue" evidence="3">
    <location>
        <position position="1"/>
    </location>
</feature>
<evidence type="ECO:0000313" key="4">
    <source>
        <dbReference type="Proteomes" id="UP000054826"/>
    </source>
</evidence>
<dbReference type="OrthoDB" id="5826678at2759"/>
<keyword evidence="1" id="KW-1133">Transmembrane helix</keyword>
<feature type="transmembrane region" description="Helical" evidence="1">
    <location>
        <begin position="62"/>
        <end position="85"/>
    </location>
</feature>
<reference evidence="4 5" key="1">
    <citation type="submission" date="2015-01" db="EMBL/GenBank/DDBJ databases">
        <title>Evolution of Trichinella species and genotypes.</title>
        <authorList>
            <person name="Korhonen P.K."/>
            <person name="Edoardo P."/>
            <person name="Giuseppe L.R."/>
            <person name="Gasser R.B."/>
        </authorList>
    </citation>
    <scope>NUCLEOTIDE SEQUENCE [LARGE SCALE GENOMIC DNA]</scope>
    <source>
        <strain evidence="3">ISS176</strain>
        <strain evidence="2">ISS470</strain>
    </source>
</reference>
<keyword evidence="5" id="KW-1185">Reference proteome</keyword>